<dbReference type="GO" id="GO:0007156">
    <property type="term" value="P:homophilic cell adhesion via plasma membrane adhesion molecules"/>
    <property type="evidence" value="ECO:0007669"/>
    <property type="project" value="InterPro"/>
</dbReference>
<feature type="domain" description="Cadherin N-terminal" evidence="8">
    <location>
        <begin position="102"/>
        <end position="137"/>
    </location>
</feature>
<keyword evidence="4" id="KW-0472">Membrane</keyword>
<dbReference type="Pfam" id="PF08266">
    <property type="entry name" value="Cadherin_2"/>
    <property type="match status" value="1"/>
</dbReference>
<evidence type="ECO:0000256" key="2">
    <source>
        <dbReference type="ARBA" id="ARBA00022692"/>
    </source>
</evidence>
<dbReference type="EMBL" id="CAAALY010019674">
    <property type="protein sequence ID" value="VEL14004.1"/>
    <property type="molecule type" value="Genomic_DNA"/>
</dbReference>
<comment type="subcellular location">
    <subcellularLocation>
        <location evidence="1">Membrane</location>
    </subcellularLocation>
</comment>
<protein>
    <recommendedName>
        <fullName evidence="8">Cadherin N-terminal domain-containing protein</fullName>
    </recommendedName>
</protein>
<feature type="region of interest" description="Disordered" evidence="6">
    <location>
        <begin position="152"/>
        <end position="199"/>
    </location>
</feature>
<evidence type="ECO:0000313" key="9">
    <source>
        <dbReference type="EMBL" id="VEL14004.1"/>
    </source>
</evidence>
<reference evidence="9" key="1">
    <citation type="submission" date="2018-11" db="EMBL/GenBank/DDBJ databases">
        <authorList>
            <consortium name="Pathogen Informatics"/>
        </authorList>
    </citation>
    <scope>NUCLEOTIDE SEQUENCE</scope>
</reference>
<organism evidence="9 10">
    <name type="scientific">Protopolystoma xenopodis</name>
    <dbReference type="NCBI Taxonomy" id="117903"/>
    <lineage>
        <taxon>Eukaryota</taxon>
        <taxon>Metazoa</taxon>
        <taxon>Spiralia</taxon>
        <taxon>Lophotrochozoa</taxon>
        <taxon>Platyhelminthes</taxon>
        <taxon>Monogenea</taxon>
        <taxon>Polyopisthocotylea</taxon>
        <taxon>Polystomatidea</taxon>
        <taxon>Polystomatidae</taxon>
        <taxon>Protopolystoma</taxon>
    </lineage>
</organism>
<keyword evidence="10" id="KW-1185">Reference proteome</keyword>
<dbReference type="PROSITE" id="PS00232">
    <property type="entry name" value="CADHERIN_1"/>
    <property type="match status" value="1"/>
</dbReference>
<dbReference type="InterPro" id="IPR050174">
    <property type="entry name" value="Protocadherin/Cadherin-CA"/>
</dbReference>
<keyword evidence="5" id="KW-0325">Glycoprotein</keyword>
<feature type="compositionally biased region" description="Low complexity" evidence="6">
    <location>
        <begin position="171"/>
        <end position="189"/>
    </location>
</feature>
<dbReference type="InterPro" id="IPR013164">
    <property type="entry name" value="Cadherin_N"/>
</dbReference>
<dbReference type="AlphaFoldDB" id="A0A3S5BQS8"/>
<feature type="region of interest" description="Disordered" evidence="6">
    <location>
        <begin position="212"/>
        <end position="234"/>
    </location>
</feature>
<feature type="non-terminal residue" evidence="9">
    <location>
        <position position="402"/>
    </location>
</feature>
<dbReference type="PANTHER" id="PTHR24028:SF146">
    <property type="entry name" value="CADHERIN 96CB, ISOFORM D-RELATED"/>
    <property type="match status" value="1"/>
</dbReference>
<evidence type="ECO:0000259" key="8">
    <source>
        <dbReference type="Pfam" id="PF08266"/>
    </source>
</evidence>
<keyword evidence="2" id="KW-0812">Transmembrane</keyword>
<evidence type="ECO:0000313" key="10">
    <source>
        <dbReference type="Proteomes" id="UP000784294"/>
    </source>
</evidence>
<dbReference type="InterPro" id="IPR020894">
    <property type="entry name" value="Cadherin_CS"/>
</dbReference>
<dbReference type="InterPro" id="IPR002126">
    <property type="entry name" value="Cadherin-like_dom"/>
</dbReference>
<dbReference type="CDD" id="cd11304">
    <property type="entry name" value="Cadherin_repeat"/>
    <property type="match status" value="1"/>
</dbReference>
<sequence length="402" mass="42381">MRPLHGFVLVRLVVAICLPWSDAGHPTNAVSSLARPSDEASEDGFALHRFYTETNEEIPVGSALLDLSAAISATTYVQPASLASTDDTALTDPSNHLHLDYRISEGLDAALFRVDTQTGQLVTAARLDREALCASQRAQFCCKPNSRIPGNLIQLRPLSGGSEGRFEGTLSSSSSSSPYAHPVSSSASPTGPSRPPVPAGQVCHLAVQISATPRPVDPETAATTAEGQNPGITSAQLGQPVSNHALRPQPPINQPGDQLSLIQIYVRLHDINDHAPQFLSRQILQHIGPGAGGSITVPEDSQSSGVLHHFVIHDADVGQNGLQEVRLEVVPLVAPSAGSSNASRVPGGLISSVESSTESGRPGAESWPLLPNELLEPFSLRRTRDGASLVLKGRLDREVVSA</sequence>
<feature type="chain" id="PRO_5018682459" description="Cadherin N-terminal domain-containing protein" evidence="7">
    <location>
        <begin position="24"/>
        <end position="402"/>
    </location>
</feature>
<evidence type="ECO:0000256" key="6">
    <source>
        <dbReference type="SAM" id="MobiDB-lite"/>
    </source>
</evidence>
<dbReference type="Gene3D" id="2.60.40.60">
    <property type="entry name" value="Cadherins"/>
    <property type="match status" value="1"/>
</dbReference>
<gene>
    <name evidence="9" type="ORF">PXEA_LOCUS7444</name>
</gene>
<comment type="caution">
    <text evidence="9">The sequence shown here is derived from an EMBL/GenBank/DDBJ whole genome shotgun (WGS) entry which is preliminary data.</text>
</comment>
<dbReference type="GO" id="GO:0005509">
    <property type="term" value="F:calcium ion binding"/>
    <property type="evidence" value="ECO:0007669"/>
    <property type="project" value="InterPro"/>
</dbReference>
<dbReference type="Proteomes" id="UP000784294">
    <property type="component" value="Unassembled WGS sequence"/>
</dbReference>
<dbReference type="PANTHER" id="PTHR24028">
    <property type="entry name" value="CADHERIN-87A"/>
    <property type="match status" value="1"/>
</dbReference>
<name>A0A3S5BQS8_9PLAT</name>
<feature type="signal peptide" evidence="7">
    <location>
        <begin position="1"/>
        <end position="23"/>
    </location>
</feature>
<evidence type="ECO:0000256" key="1">
    <source>
        <dbReference type="ARBA" id="ARBA00004370"/>
    </source>
</evidence>
<accession>A0A3S5BQS8</accession>
<dbReference type="GO" id="GO:0005886">
    <property type="term" value="C:plasma membrane"/>
    <property type="evidence" value="ECO:0007669"/>
    <property type="project" value="InterPro"/>
</dbReference>
<feature type="compositionally biased region" description="Polar residues" evidence="6">
    <location>
        <begin position="221"/>
        <end position="234"/>
    </location>
</feature>
<dbReference type="PRINTS" id="PR00205">
    <property type="entry name" value="CADHERIN"/>
</dbReference>
<evidence type="ECO:0000256" key="4">
    <source>
        <dbReference type="ARBA" id="ARBA00023136"/>
    </source>
</evidence>
<feature type="region of interest" description="Disordered" evidence="6">
    <location>
        <begin position="337"/>
        <end position="368"/>
    </location>
</feature>
<proteinExistence type="predicted"/>
<keyword evidence="3" id="KW-1133">Transmembrane helix</keyword>
<evidence type="ECO:0000256" key="7">
    <source>
        <dbReference type="SAM" id="SignalP"/>
    </source>
</evidence>
<evidence type="ECO:0000256" key="5">
    <source>
        <dbReference type="ARBA" id="ARBA00023180"/>
    </source>
</evidence>
<keyword evidence="7" id="KW-0732">Signal</keyword>
<evidence type="ECO:0000256" key="3">
    <source>
        <dbReference type="ARBA" id="ARBA00022989"/>
    </source>
</evidence>